<evidence type="ECO:0000313" key="1">
    <source>
        <dbReference type="EMBL" id="QXJ34111.1"/>
    </source>
</evidence>
<evidence type="ECO:0000313" key="2">
    <source>
        <dbReference type="Proteomes" id="UP000694036"/>
    </source>
</evidence>
<dbReference type="Pfam" id="PF11485">
    <property type="entry name" value="STK_08120-like"/>
    <property type="match status" value="1"/>
</dbReference>
<proteinExistence type="predicted"/>
<dbReference type="InterPro" id="IPR021578">
    <property type="entry name" value="STK_08120-like"/>
</dbReference>
<protein>
    <submittedName>
        <fullName evidence="1">Uncharacterized protein</fullName>
    </submittedName>
</protein>
<dbReference type="AlphaFoldDB" id="A0A8F5GYH9"/>
<reference evidence="1 2" key="1">
    <citation type="journal article" date="2021" name="Environ. Microbiol.">
        <title>New insights into the diversity and evolution of the archaeal mobilome from three complete genomes of Saccharolobus shibatae.</title>
        <authorList>
            <person name="Medvedeva S."/>
            <person name="Brandt D."/>
            <person name="Cvirkaite-Krupovic V."/>
            <person name="Liu Y."/>
            <person name="Severinov K."/>
            <person name="Ishino S."/>
            <person name="Ishino Y."/>
            <person name="Prangishvili D."/>
            <person name="Kalinowski J."/>
            <person name="Krupovic M."/>
        </authorList>
    </citation>
    <scope>NUCLEOTIDE SEQUENCE [LARGE SCALE GENOMIC DNA]</scope>
    <source>
        <strain evidence="1 2">S38A</strain>
    </source>
</reference>
<dbReference type="EMBL" id="CP077713">
    <property type="protein sequence ID" value="QXJ34111.1"/>
    <property type="molecule type" value="Genomic_DNA"/>
</dbReference>
<dbReference type="Gene3D" id="3.30.530.20">
    <property type="match status" value="1"/>
</dbReference>
<sequence>MEWQKTIKTKHDIDAVFKILADPEFLIPLVLPVRKFLLSSDKLYRHYMLRL</sequence>
<organism evidence="1 2">
    <name type="scientific">Saccharolobus shibatae</name>
    <dbReference type="NCBI Taxonomy" id="2286"/>
    <lineage>
        <taxon>Archaea</taxon>
        <taxon>Thermoproteota</taxon>
        <taxon>Thermoprotei</taxon>
        <taxon>Sulfolobales</taxon>
        <taxon>Sulfolobaceae</taxon>
        <taxon>Saccharolobus</taxon>
    </lineage>
</organism>
<dbReference type="Proteomes" id="UP000694036">
    <property type="component" value="Chromosome"/>
</dbReference>
<accession>A0A8F5GYH9</accession>
<dbReference type="InterPro" id="IPR023393">
    <property type="entry name" value="START-like_dom_sf"/>
</dbReference>
<name>A0A8F5GYH9_9CREN</name>
<keyword evidence="2" id="KW-1185">Reference proteome</keyword>
<gene>
    <name evidence="1" type="ORF">J5U22_00656</name>
</gene>